<evidence type="ECO:0000313" key="3">
    <source>
        <dbReference type="EMBL" id="CAB1418442.1"/>
    </source>
</evidence>
<evidence type="ECO:0008006" key="5">
    <source>
        <dbReference type="Google" id="ProtNLM"/>
    </source>
</evidence>
<feature type="transmembrane region" description="Helical" evidence="2">
    <location>
        <begin position="182"/>
        <end position="202"/>
    </location>
</feature>
<evidence type="ECO:0000256" key="2">
    <source>
        <dbReference type="SAM" id="Phobius"/>
    </source>
</evidence>
<evidence type="ECO:0000313" key="4">
    <source>
        <dbReference type="Proteomes" id="UP001153269"/>
    </source>
</evidence>
<dbReference type="AlphaFoldDB" id="A0A9N7YA25"/>
<reference evidence="3" key="1">
    <citation type="submission" date="2020-03" db="EMBL/GenBank/DDBJ databases">
        <authorList>
            <person name="Weist P."/>
        </authorList>
    </citation>
    <scope>NUCLEOTIDE SEQUENCE</scope>
</reference>
<feature type="compositionally biased region" description="Basic and acidic residues" evidence="1">
    <location>
        <begin position="221"/>
        <end position="240"/>
    </location>
</feature>
<keyword evidence="2" id="KW-1133">Transmembrane helix</keyword>
<keyword evidence="2" id="KW-0472">Membrane</keyword>
<dbReference type="EMBL" id="CADEAL010000324">
    <property type="protein sequence ID" value="CAB1418442.1"/>
    <property type="molecule type" value="Genomic_DNA"/>
</dbReference>
<dbReference type="Proteomes" id="UP001153269">
    <property type="component" value="Unassembled WGS sequence"/>
</dbReference>
<proteinExistence type="predicted"/>
<feature type="region of interest" description="Disordered" evidence="1">
    <location>
        <begin position="21"/>
        <end position="96"/>
    </location>
</feature>
<keyword evidence="4" id="KW-1185">Reference proteome</keyword>
<organism evidence="3 4">
    <name type="scientific">Pleuronectes platessa</name>
    <name type="common">European plaice</name>
    <dbReference type="NCBI Taxonomy" id="8262"/>
    <lineage>
        <taxon>Eukaryota</taxon>
        <taxon>Metazoa</taxon>
        <taxon>Chordata</taxon>
        <taxon>Craniata</taxon>
        <taxon>Vertebrata</taxon>
        <taxon>Euteleostomi</taxon>
        <taxon>Actinopterygii</taxon>
        <taxon>Neopterygii</taxon>
        <taxon>Teleostei</taxon>
        <taxon>Neoteleostei</taxon>
        <taxon>Acanthomorphata</taxon>
        <taxon>Carangaria</taxon>
        <taxon>Pleuronectiformes</taxon>
        <taxon>Pleuronectoidei</taxon>
        <taxon>Pleuronectidae</taxon>
        <taxon>Pleuronectes</taxon>
    </lineage>
</organism>
<keyword evidence="2" id="KW-0812">Transmembrane</keyword>
<evidence type="ECO:0000256" key="1">
    <source>
        <dbReference type="SAM" id="MobiDB-lite"/>
    </source>
</evidence>
<protein>
    <recommendedName>
        <fullName evidence="5">Transmembrane protein</fullName>
    </recommendedName>
</protein>
<accession>A0A9N7YA25</accession>
<feature type="transmembrane region" description="Helical" evidence="2">
    <location>
        <begin position="123"/>
        <end position="140"/>
    </location>
</feature>
<comment type="caution">
    <text evidence="3">The sequence shown here is derived from an EMBL/GenBank/DDBJ whole genome shotgun (WGS) entry which is preliminary data.</text>
</comment>
<sequence length="255" mass="28778">MPGKRNKRRVFLERLGKALVAPYIARRERVPRTEASGRPSGPNPAATRTKTATTTATTPGSGLLSSPGRRRRHGLRGSPARREQEEEVSDMPQEQGPLEYERLTAGSVQSRESFSYKRNNKNVFIFFSFSFSFFFFFFSFSSPSKNSLECTTLAAGSVQPRKSKGHRDPDRQATALMSHRPYVFASLLFFSFSFSFFSFFFFSSPSKHRLEDTTRVTGQARLRESQGHGDADGRDGPQRERPRKPLSASLRVSET</sequence>
<name>A0A9N7YA25_PLEPL</name>
<feature type="compositionally biased region" description="Low complexity" evidence="1">
    <location>
        <begin position="45"/>
        <end position="67"/>
    </location>
</feature>
<feature type="region of interest" description="Disordered" evidence="1">
    <location>
        <begin position="213"/>
        <end position="255"/>
    </location>
</feature>
<gene>
    <name evidence="3" type="ORF">PLEPLA_LOCUS6268</name>
</gene>